<dbReference type="Proteomes" id="UP001148125">
    <property type="component" value="Unassembled WGS sequence"/>
</dbReference>
<keyword evidence="2" id="KW-1185">Reference proteome</keyword>
<accession>A0ABT5VMZ7</accession>
<reference evidence="1" key="1">
    <citation type="submission" date="2024-05" db="EMBL/GenBank/DDBJ databases">
        <title>Alkalihalobacillus sp. strain MEB203 novel alkaliphilic bacterium from Lonar Lake, India.</title>
        <authorList>
            <person name="Joshi A."/>
            <person name="Thite S."/>
            <person name="Mengade P."/>
        </authorList>
    </citation>
    <scope>NUCLEOTIDE SEQUENCE</scope>
    <source>
        <strain evidence="1">MEB 203</strain>
    </source>
</reference>
<proteinExistence type="predicted"/>
<sequence>MPMNSYDKLGLLTDILKNQSSEQYMTKDEYEQINRLTQSLIADSHNDPNLLQALQSIQQLNVDNHQPFVDQDVNQWIEILDNTSLT</sequence>
<evidence type="ECO:0000313" key="2">
    <source>
        <dbReference type="Proteomes" id="UP001148125"/>
    </source>
</evidence>
<dbReference type="EMBL" id="JAOTPO010000022">
    <property type="protein sequence ID" value="MDE5415858.1"/>
    <property type="molecule type" value="Genomic_DNA"/>
</dbReference>
<name>A0ABT5VMZ7_9BACI</name>
<protein>
    <submittedName>
        <fullName evidence="1">YtzH-like family protein</fullName>
    </submittedName>
</protein>
<dbReference type="RefSeq" id="WP_275120450.1">
    <property type="nucleotide sequence ID" value="NZ_JAOTPO010000022.1"/>
</dbReference>
<organism evidence="1 2">
    <name type="scientific">Alkalihalobacterium chitinilyticum</name>
    <dbReference type="NCBI Taxonomy" id="2980103"/>
    <lineage>
        <taxon>Bacteria</taxon>
        <taxon>Bacillati</taxon>
        <taxon>Bacillota</taxon>
        <taxon>Bacilli</taxon>
        <taxon>Bacillales</taxon>
        <taxon>Bacillaceae</taxon>
        <taxon>Alkalihalobacterium</taxon>
    </lineage>
</organism>
<dbReference type="Pfam" id="PF14165">
    <property type="entry name" value="YtzH"/>
    <property type="match status" value="1"/>
</dbReference>
<gene>
    <name evidence="1" type="ORF">N7Z68_21135</name>
</gene>
<evidence type="ECO:0000313" key="1">
    <source>
        <dbReference type="EMBL" id="MDE5415858.1"/>
    </source>
</evidence>
<dbReference type="InterPro" id="IPR025547">
    <property type="entry name" value="YtzH"/>
</dbReference>
<comment type="caution">
    <text evidence="1">The sequence shown here is derived from an EMBL/GenBank/DDBJ whole genome shotgun (WGS) entry which is preliminary data.</text>
</comment>